<evidence type="ECO:0000259" key="1">
    <source>
        <dbReference type="PROSITE" id="PS51186"/>
    </source>
</evidence>
<dbReference type="PROSITE" id="PS51186">
    <property type="entry name" value="GNAT"/>
    <property type="match status" value="1"/>
</dbReference>
<dbReference type="SUPFAM" id="SSF55729">
    <property type="entry name" value="Acyl-CoA N-acyltransferases (Nat)"/>
    <property type="match status" value="1"/>
</dbReference>
<evidence type="ECO:0000313" key="3">
    <source>
        <dbReference type="Proteomes" id="UP000294650"/>
    </source>
</evidence>
<dbReference type="EMBL" id="SMAN01000014">
    <property type="protein sequence ID" value="TCT20345.1"/>
    <property type="molecule type" value="Genomic_DNA"/>
</dbReference>
<dbReference type="InterPro" id="IPR000182">
    <property type="entry name" value="GNAT_dom"/>
</dbReference>
<gene>
    <name evidence="2" type="ORF">EDD68_11427</name>
</gene>
<dbReference type="AlphaFoldDB" id="A0A4R3MVW4"/>
<dbReference type="GO" id="GO:0016747">
    <property type="term" value="F:acyltransferase activity, transferring groups other than amino-acyl groups"/>
    <property type="evidence" value="ECO:0007669"/>
    <property type="project" value="InterPro"/>
</dbReference>
<dbReference type="Gene3D" id="3.40.630.30">
    <property type="match status" value="1"/>
</dbReference>
<dbReference type="CDD" id="cd04301">
    <property type="entry name" value="NAT_SF"/>
    <property type="match status" value="1"/>
</dbReference>
<dbReference type="Proteomes" id="UP000294650">
    <property type="component" value="Unassembled WGS sequence"/>
</dbReference>
<evidence type="ECO:0000313" key="2">
    <source>
        <dbReference type="EMBL" id="TCT20345.1"/>
    </source>
</evidence>
<reference evidence="2 3" key="1">
    <citation type="submission" date="2019-03" db="EMBL/GenBank/DDBJ databases">
        <title>Genomic Encyclopedia of Type Strains, Phase IV (KMG-IV): sequencing the most valuable type-strain genomes for metagenomic binning, comparative biology and taxonomic classification.</title>
        <authorList>
            <person name="Goeker M."/>
        </authorList>
    </citation>
    <scope>NUCLEOTIDE SEQUENCE [LARGE SCALE GENOMIC DNA]</scope>
    <source>
        <strain evidence="2 3">DSM 25894</strain>
    </source>
</reference>
<keyword evidence="2" id="KW-0808">Transferase</keyword>
<protein>
    <submittedName>
        <fullName evidence="2">Acetyltransferase (GNAT) family protein</fullName>
    </submittedName>
</protein>
<feature type="domain" description="N-acetyltransferase" evidence="1">
    <location>
        <begin position="1"/>
        <end position="113"/>
    </location>
</feature>
<sequence length="135" mass="15863">MEMIQERKNLLILAYVQQSLVAGYKIGYETKKERFYSWLGGVHPNHRNKGIGSALMAYQHEYCRSEGYQTIETRTKNKWKGMLILNLKHGFDVIGTYTDEKGDPKIILRKNLLRKNSMLQYDINILFPPCLCYNR</sequence>
<organism evidence="2 3">
    <name type="scientific">Melghiribacillus thermohalophilus</name>
    <dbReference type="NCBI Taxonomy" id="1324956"/>
    <lineage>
        <taxon>Bacteria</taxon>
        <taxon>Bacillati</taxon>
        <taxon>Bacillota</taxon>
        <taxon>Bacilli</taxon>
        <taxon>Bacillales</taxon>
        <taxon>Bacillaceae</taxon>
        <taxon>Melghiribacillus</taxon>
    </lineage>
</organism>
<dbReference type="Pfam" id="PF13508">
    <property type="entry name" value="Acetyltransf_7"/>
    <property type="match status" value="1"/>
</dbReference>
<keyword evidence="3" id="KW-1185">Reference proteome</keyword>
<comment type="caution">
    <text evidence="2">The sequence shown here is derived from an EMBL/GenBank/DDBJ whole genome shotgun (WGS) entry which is preliminary data.</text>
</comment>
<proteinExistence type="predicted"/>
<name>A0A4R3MVW4_9BACI</name>
<dbReference type="InterPro" id="IPR016181">
    <property type="entry name" value="Acyl_CoA_acyltransferase"/>
</dbReference>
<accession>A0A4R3MVW4</accession>
<dbReference type="OrthoDB" id="9812289at2"/>